<sequence>MSVPRGVDGIPLPQTRQFPVPDHALEDPDPQQCQKRLEEAEVRQVVTETGEGSLGIVALSPPQLLEEGCAPRDPADCGPTPQILVNGGRGHGAAKAGQEEAMPPAEGMEAAPVPVATESSLGNGCQRGTGGEKALETCGTGRSEPELMAGAKVREAKTERGTIFPVVVDDEERKEKPVGEEVETVEEPRAVNVVKDEAGPRALNEGLHVNPLETIQLELDALNAQADRAFLQLERRFGRMRRHYLQRRYRIIQNIPGFWMTAFQNHPQLSALIRGRDDEMFRYLTNLEVKGLRHPRMGCKFKFFFRRNPYFRNKLIVKEYEVRPSGQVVALATPIIWHPGRDPPAFNPRNQDLTCSLFAWLLDHSFPESDRIAKIIKEDLWPNPLQYYLLHEGAQRGRLHQIRELVESPRPFGFQSG</sequence>
<feature type="region of interest" description="Disordered" evidence="3">
    <location>
        <begin position="121"/>
        <end position="142"/>
    </location>
</feature>
<protein>
    <submittedName>
        <fullName evidence="5">Testis-specific Y-encoded-like protein 6</fullName>
    </submittedName>
</protein>
<dbReference type="GO" id="GO:0005634">
    <property type="term" value="C:nucleus"/>
    <property type="evidence" value="ECO:0007669"/>
    <property type="project" value="InterPro"/>
</dbReference>
<name>A0A6I9IIH2_VICPA</name>
<keyword evidence="4" id="KW-1185">Reference proteome</keyword>
<proteinExistence type="inferred from homology"/>
<dbReference type="SUPFAM" id="SSF143113">
    <property type="entry name" value="NAP-like"/>
    <property type="match status" value="1"/>
</dbReference>
<dbReference type="RefSeq" id="XP_006211337.1">
    <property type="nucleotide sequence ID" value="XM_006211275.3"/>
</dbReference>
<feature type="region of interest" description="Disordered" evidence="3">
    <location>
        <begin position="1"/>
        <end position="30"/>
    </location>
</feature>
<dbReference type="InterPro" id="IPR037231">
    <property type="entry name" value="NAP-like_sf"/>
</dbReference>
<gene>
    <name evidence="5" type="primary">TSPYL6</name>
</gene>
<dbReference type="InterPro" id="IPR002164">
    <property type="entry name" value="NAP_family"/>
</dbReference>
<dbReference type="GeneID" id="102539602"/>
<dbReference type="KEGG" id="vpc:102539602"/>
<reference evidence="5" key="1">
    <citation type="submission" date="2025-08" db="UniProtKB">
        <authorList>
            <consortium name="RefSeq"/>
        </authorList>
    </citation>
    <scope>IDENTIFICATION</scope>
</reference>
<dbReference type="FunFam" id="3.30.1120.90:FF:000002">
    <property type="entry name" value="Testis-specific Y-encoded-like protein 2"/>
    <property type="match status" value="1"/>
</dbReference>
<dbReference type="PANTHER" id="PTHR11875">
    <property type="entry name" value="TESTIS-SPECIFIC Y-ENCODED PROTEIN"/>
    <property type="match status" value="1"/>
</dbReference>
<dbReference type="OrthoDB" id="19419at2759"/>
<evidence type="ECO:0000256" key="1">
    <source>
        <dbReference type="ARBA" id="ARBA00009947"/>
    </source>
</evidence>
<dbReference type="AlphaFoldDB" id="A0A6I9IIH2"/>
<evidence type="ECO:0000256" key="2">
    <source>
        <dbReference type="RuleBase" id="RU003876"/>
    </source>
</evidence>
<dbReference type="CTD" id="388951"/>
<evidence type="ECO:0000313" key="4">
    <source>
        <dbReference type="Proteomes" id="UP001652581"/>
    </source>
</evidence>
<organism evidence="4 5">
    <name type="scientific">Vicugna pacos</name>
    <name type="common">Alpaca</name>
    <name type="synonym">Lama pacos</name>
    <dbReference type="NCBI Taxonomy" id="30538"/>
    <lineage>
        <taxon>Eukaryota</taxon>
        <taxon>Metazoa</taxon>
        <taxon>Chordata</taxon>
        <taxon>Craniata</taxon>
        <taxon>Vertebrata</taxon>
        <taxon>Euteleostomi</taxon>
        <taxon>Mammalia</taxon>
        <taxon>Eutheria</taxon>
        <taxon>Laurasiatheria</taxon>
        <taxon>Artiodactyla</taxon>
        <taxon>Tylopoda</taxon>
        <taxon>Camelidae</taxon>
        <taxon>Vicugna</taxon>
    </lineage>
</organism>
<dbReference type="Gene3D" id="1.20.5.1500">
    <property type="match status" value="1"/>
</dbReference>
<dbReference type="Gene3D" id="3.30.1120.90">
    <property type="entry name" value="Nucleosome assembly protein"/>
    <property type="match status" value="1"/>
</dbReference>
<dbReference type="Proteomes" id="UP001652581">
    <property type="component" value="Chromosome 15"/>
</dbReference>
<dbReference type="GO" id="GO:0006334">
    <property type="term" value="P:nucleosome assembly"/>
    <property type="evidence" value="ECO:0007669"/>
    <property type="project" value="InterPro"/>
</dbReference>
<evidence type="ECO:0000256" key="3">
    <source>
        <dbReference type="SAM" id="MobiDB-lite"/>
    </source>
</evidence>
<evidence type="ECO:0000313" key="5">
    <source>
        <dbReference type="RefSeq" id="XP_006211337.1"/>
    </source>
</evidence>
<accession>A0A6I9IIH2</accession>
<dbReference type="Pfam" id="PF00956">
    <property type="entry name" value="NAP"/>
    <property type="match status" value="1"/>
</dbReference>
<dbReference type="InParanoid" id="A0A6I9IIH2"/>
<comment type="similarity">
    <text evidence="1 2">Belongs to the nucleosome assembly protein (NAP) family.</text>
</comment>